<dbReference type="AlphaFoldDB" id="A0A450X4C9"/>
<name>A0A450X4C9_9GAMM</name>
<feature type="region of interest" description="Disordered" evidence="1">
    <location>
        <begin position="48"/>
        <end position="71"/>
    </location>
</feature>
<evidence type="ECO:0000313" key="3">
    <source>
        <dbReference type="EMBL" id="VFK30555.1"/>
    </source>
</evidence>
<dbReference type="EMBL" id="CAADFQ010000016">
    <property type="protein sequence ID" value="VFK30555.1"/>
    <property type="molecule type" value="Genomic_DNA"/>
</dbReference>
<sequence>MTDEIIQELRQVKDAIAAEHGYDVRRLVERLRIAEKSSDSRVVDLRAQRMRGSDPATLDPVGNDRKHYQPA</sequence>
<proteinExistence type="predicted"/>
<accession>A0A450X4C9</accession>
<organism evidence="2">
    <name type="scientific">Candidatus Kentrum sp. MB</name>
    <dbReference type="NCBI Taxonomy" id="2138164"/>
    <lineage>
        <taxon>Bacteria</taxon>
        <taxon>Pseudomonadati</taxon>
        <taxon>Pseudomonadota</taxon>
        <taxon>Gammaproteobacteria</taxon>
        <taxon>Candidatus Kentrum</taxon>
    </lineage>
</organism>
<protein>
    <submittedName>
        <fullName evidence="2">Uncharacterized protein</fullName>
    </submittedName>
</protein>
<evidence type="ECO:0000256" key="1">
    <source>
        <dbReference type="SAM" id="MobiDB-lite"/>
    </source>
</evidence>
<reference evidence="2" key="1">
    <citation type="submission" date="2019-02" db="EMBL/GenBank/DDBJ databases">
        <authorList>
            <person name="Gruber-Vodicka R. H."/>
            <person name="Seah K. B. B."/>
        </authorList>
    </citation>
    <scope>NUCLEOTIDE SEQUENCE</scope>
    <source>
        <strain evidence="2">BECK_BZ197</strain>
        <strain evidence="4">BECK_BZ198</strain>
        <strain evidence="3">BECK_BZ199</strain>
    </source>
</reference>
<feature type="compositionally biased region" description="Basic and acidic residues" evidence="1">
    <location>
        <begin position="62"/>
        <end position="71"/>
    </location>
</feature>
<dbReference type="EMBL" id="CAADGH010000019">
    <property type="protein sequence ID" value="VFK75299.1"/>
    <property type="molecule type" value="Genomic_DNA"/>
</dbReference>
<dbReference type="EMBL" id="CAADFO010000007">
    <property type="protein sequence ID" value="VFK24184.1"/>
    <property type="molecule type" value="Genomic_DNA"/>
</dbReference>
<evidence type="ECO:0000313" key="4">
    <source>
        <dbReference type="EMBL" id="VFK75299.1"/>
    </source>
</evidence>
<gene>
    <name evidence="2" type="ORF">BECKMB1821G_GA0114241_100750</name>
    <name evidence="4" type="ORF">BECKMB1821H_GA0114242_101931</name>
    <name evidence="3" type="ORF">BECKMB1821I_GA0114274_101632</name>
</gene>
<evidence type="ECO:0000313" key="2">
    <source>
        <dbReference type="EMBL" id="VFK24184.1"/>
    </source>
</evidence>